<keyword evidence="2" id="KW-0813">Transport</keyword>
<dbReference type="AlphaFoldDB" id="A0A9W8WNM4"/>
<keyword evidence="5" id="KW-0406">Ion transport</keyword>
<protein>
    <recommendedName>
        <fullName evidence="11">Potassium transport protein</fullName>
    </recommendedName>
</protein>
<dbReference type="OrthoDB" id="9999863at2759"/>
<dbReference type="InterPro" id="IPR051143">
    <property type="entry name" value="TrkH_K-transport"/>
</dbReference>
<feature type="transmembrane region" description="Helical" evidence="8">
    <location>
        <begin position="66"/>
        <end position="82"/>
    </location>
</feature>
<feature type="transmembrane region" description="Helical" evidence="8">
    <location>
        <begin position="94"/>
        <end position="114"/>
    </location>
</feature>
<feature type="transmembrane region" description="Helical" evidence="8">
    <location>
        <begin position="233"/>
        <end position="257"/>
    </location>
</feature>
<gene>
    <name evidence="9" type="ORF">N0V84_000231</name>
</gene>
<feature type="transmembrane region" description="Helical" evidence="8">
    <location>
        <begin position="302"/>
        <end position="326"/>
    </location>
</feature>
<accession>A0A9W8WNM4</accession>
<name>A0A9W8WNM4_9HYPO</name>
<keyword evidence="10" id="KW-1185">Reference proteome</keyword>
<evidence type="ECO:0000256" key="2">
    <source>
        <dbReference type="ARBA" id="ARBA00022448"/>
    </source>
</evidence>
<keyword evidence="6 8" id="KW-0472">Membrane</keyword>
<feature type="region of interest" description="Disordered" evidence="7">
    <location>
        <begin position="595"/>
        <end position="643"/>
    </location>
</feature>
<feature type="transmembrane region" description="Helical" evidence="8">
    <location>
        <begin position="366"/>
        <end position="388"/>
    </location>
</feature>
<dbReference type="Pfam" id="PF02386">
    <property type="entry name" value="TrkH"/>
    <property type="match status" value="1"/>
</dbReference>
<dbReference type="GO" id="GO:0005886">
    <property type="term" value="C:plasma membrane"/>
    <property type="evidence" value="ECO:0007669"/>
    <property type="project" value="InterPro"/>
</dbReference>
<comment type="subcellular location">
    <subcellularLocation>
        <location evidence="1">Membrane</location>
        <topology evidence="1">Multi-pass membrane protein</topology>
    </subcellularLocation>
</comment>
<comment type="caution">
    <text evidence="9">The sequence shown here is derived from an EMBL/GenBank/DDBJ whole genome shotgun (WGS) entry which is preliminary data.</text>
</comment>
<dbReference type="PIRSF" id="PIRSF002450">
    <property type="entry name" value="K+_transpter_TRK"/>
    <property type="match status" value="1"/>
</dbReference>
<feature type="transmembrane region" description="Helical" evidence="8">
    <location>
        <begin position="496"/>
        <end position="514"/>
    </location>
</feature>
<evidence type="ECO:0000313" key="9">
    <source>
        <dbReference type="EMBL" id="KAJ4329336.1"/>
    </source>
</evidence>
<dbReference type="InterPro" id="IPR015958">
    <property type="entry name" value="Trk1_fungi"/>
</dbReference>
<evidence type="ECO:0000256" key="1">
    <source>
        <dbReference type="ARBA" id="ARBA00004141"/>
    </source>
</evidence>
<dbReference type="GO" id="GO:0030007">
    <property type="term" value="P:intracellular potassium ion homeostasis"/>
    <property type="evidence" value="ECO:0007669"/>
    <property type="project" value="InterPro"/>
</dbReference>
<evidence type="ECO:0000256" key="6">
    <source>
        <dbReference type="ARBA" id="ARBA00023136"/>
    </source>
</evidence>
<feature type="transmembrane region" description="Helical" evidence="8">
    <location>
        <begin position="526"/>
        <end position="548"/>
    </location>
</feature>
<evidence type="ECO:0000256" key="4">
    <source>
        <dbReference type="ARBA" id="ARBA00022989"/>
    </source>
</evidence>
<dbReference type="PANTHER" id="PTHR31064">
    <property type="entry name" value="POTASSIUM TRANSPORT PROTEIN DDB_G0292412-RELATED"/>
    <property type="match status" value="1"/>
</dbReference>
<evidence type="ECO:0008006" key="11">
    <source>
        <dbReference type="Google" id="ProtNLM"/>
    </source>
</evidence>
<feature type="transmembrane region" description="Helical" evidence="8">
    <location>
        <begin position="424"/>
        <end position="443"/>
    </location>
</feature>
<proteinExistence type="predicted"/>
<evidence type="ECO:0000256" key="8">
    <source>
        <dbReference type="SAM" id="Phobius"/>
    </source>
</evidence>
<evidence type="ECO:0000313" key="10">
    <source>
        <dbReference type="Proteomes" id="UP001140502"/>
    </source>
</evidence>
<dbReference type="GO" id="GO:1990573">
    <property type="term" value="P:potassium ion import across plasma membrane"/>
    <property type="evidence" value="ECO:0007669"/>
    <property type="project" value="TreeGrafter"/>
</dbReference>
<dbReference type="PANTHER" id="PTHR31064:SF37">
    <property type="entry name" value="TRANSPORTER, PUTATIVE (EUROFUNG)-RELATED"/>
    <property type="match status" value="1"/>
</dbReference>
<keyword evidence="4 8" id="KW-1133">Transmembrane helix</keyword>
<keyword evidence="3 8" id="KW-0812">Transmembrane</keyword>
<dbReference type="Proteomes" id="UP001140502">
    <property type="component" value="Unassembled WGS sequence"/>
</dbReference>
<dbReference type="GO" id="GO:0140107">
    <property type="term" value="F:high-affinity potassium ion transmembrane transporter activity"/>
    <property type="evidence" value="ECO:0007669"/>
    <property type="project" value="TreeGrafter"/>
</dbReference>
<evidence type="ECO:0000256" key="3">
    <source>
        <dbReference type="ARBA" id="ARBA00022692"/>
    </source>
</evidence>
<evidence type="ECO:0000256" key="5">
    <source>
        <dbReference type="ARBA" id="ARBA00023065"/>
    </source>
</evidence>
<feature type="transmembrane region" description="Helical" evidence="8">
    <location>
        <begin position="120"/>
        <end position="140"/>
    </location>
</feature>
<dbReference type="InterPro" id="IPR003445">
    <property type="entry name" value="Cat_transpt"/>
</dbReference>
<organism evidence="9 10">
    <name type="scientific">Fusarium piperis</name>
    <dbReference type="NCBI Taxonomy" id="1435070"/>
    <lineage>
        <taxon>Eukaryota</taxon>
        <taxon>Fungi</taxon>
        <taxon>Dikarya</taxon>
        <taxon>Ascomycota</taxon>
        <taxon>Pezizomycotina</taxon>
        <taxon>Sordariomycetes</taxon>
        <taxon>Hypocreomycetidae</taxon>
        <taxon>Hypocreales</taxon>
        <taxon>Nectriaceae</taxon>
        <taxon>Fusarium</taxon>
        <taxon>Fusarium solani species complex</taxon>
    </lineage>
</organism>
<evidence type="ECO:0000256" key="7">
    <source>
        <dbReference type="SAM" id="MobiDB-lite"/>
    </source>
</evidence>
<dbReference type="EMBL" id="JAPEUR010000002">
    <property type="protein sequence ID" value="KAJ4329336.1"/>
    <property type="molecule type" value="Genomic_DNA"/>
</dbReference>
<reference evidence="9" key="1">
    <citation type="submission" date="2022-10" db="EMBL/GenBank/DDBJ databases">
        <title>Tapping the CABI collections for fungal endophytes: first genome assemblies for Collariella, Neodidymelliopsis, Ascochyta clinopodiicola, Didymella pomorum, Didymosphaeria variabile, Neocosmospora piperis and Neocucurbitaria cava.</title>
        <authorList>
            <person name="Hill R."/>
        </authorList>
    </citation>
    <scope>NUCLEOTIDE SEQUENCE</scope>
    <source>
        <strain evidence="9">IMI 366586</strain>
    </source>
</reference>
<sequence length="643" mass="73311">MDLEQSGPGLRNIEDNDQVARLQGHDIDASTPLWQHDKAWIRRPAQIVRAAWQSQFMSKLSFITSHYAYFIIVCLIASTIFWGSSSGIAYVDSLFLVVSAMTAAGLTTINLSQATTGQQVLLFLLIIFGSRIWVSICIVYSRKRRFHKRFHDIIREERVGREARARRSRMIPLYPSPPSEVEAAGNSQTQEKDNNEVPYLSWTPTVGRNSSTFDLTSEQRDELGGIEFRALKLLLRILLLYLFLWQLLGCIALGAWINNNKPSLDNSPNPWWLGIFNGVSAFNNSGMSLLDDSVVPFQRSYFVLITMGLMILAGRTAFPIFLRFILWSLVKMLRLVGRGWTGSTECLHFILDHPRRVYIHLWPSTVTWWLLFVLIFLNSVNWIGFLVFNLDNPEIKSMSTGPRVLAGLFQAISIRFGGFHITSIANLHIGLQFLYAISMLILAHPIRISRRRTNVYEERSLGIFSSQTDQDPMWRENRKSVIKELRRLGRQMNRGFVRYDVWALILAVLVITTIESGQFRRDPVRYSVFNIMFEVVSAYGCVGVSVGLQDADYSFSGGWHAASKVILCAVMLRGRHRGVPDVIDRAILLPSEARFQEEEEDQDEDVARRRRVSNEEMMADPDQGQPSNFPITRFLHPGPSRGA</sequence>